<organism evidence="5 6">
    <name type="scientific">Bacillus subtilis</name>
    <dbReference type="NCBI Taxonomy" id="1423"/>
    <lineage>
        <taxon>Bacteria</taxon>
        <taxon>Bacillati</taxon>
        <taxon>Bacillota</taxon>
        <taxon>Bacilli</taxon>
        <taxon>Bacillales</taxon>
        <taxon>Bacillaceae</taxon>
        <taxon>Bacillus</taxon>
    </lineage>
</organism>
<name>A0A0D1LA70_BACIU</name>
<reference evidence="5 6" key="1">
    <citation type="submission" date="2014-12" db="EMBL/GenBank/DDBJ databases">
        <title>Comparative genome analysis of Bacillus coagulans HM-08, Clostridium butyricum HM-68, Bacillus subtilis HM-66 and Bacillus licheniformis BL-09.</title>
        <authorList>
            <person name="Zhang H."/>
        </authorList>
    </citation>
    <scope>NUCLEOTIDE SEQUENCE [LARGE SCALE GENOMIC DNA]</scope>
    <source>
        <strain evidence="5 6">HM-66</strain>
    </source>
</reference>
<dbReference type="PANTHER" id="PTHR34976:SF2">
    <property type="entry name" value="TYPE VII SECRETION SYSTEM PROTEIN ESSD"/>
    <property type="match status" value="1"/>
</dbReference>
<keyword evidence="2" id="KW-0175">Coiled coil</keyword>
<evidence type="ECO:0000256" key="2">
    <source>
        <dbReference type="SAM" id="Coils"/>
    </source>
</evidence>
<proteinExistence type="inferred from homology"/>
<feature type="coiled-coil region" evidence="2">
    <location>
        <begin position="140"/>
        <end position="167"/>
    </location>
</feature>
<dbReference type="EMBL" id="JXBC01000002">
    <property type="protein sequence ID" value="KIU12756.1"/>
    <property type="molecule type" value="Genomic_DNA"/>
</dbReference>
<dbReference type="PATRIC" id="fig|1423.173.peg.1634"/>
<gene>
    <name evidence="5" type="ORF">SC09_Contig19orf01311</name>
</gene>
<comment type="caution">
    <text evidence="5">The sequence shown here is derived from an EMBL/GenBank/DDBJ whole genome shotgun (WGS) entry which is preliminary data.</text>
</comment>
<sequence length="627" mass="69789">MKVFEAKSLLSEADRRAKEYKELRSQMVNLKKAFKAVADLDDSEFSGKGADNIKAFYQDHAGVADNWIDLLDMKIAFLTSISGTLEDASLSDAYIEESFLEHELVNAYTKSKAIMSEQKKAMKDILHDIDDILTLDLFSTEDFKDELDDAEDKRKKTVNKLDSVDQALVTEYAQSEPNEQFIKKDFQKLEESTGKGNNATPIHYNAKAYRESDIHKRKGDIEKQTEAYLKIKKDEAKEREIKELKKKLADGVTDPDEYLEIAKKVGYENLTPEQLEFVSFLEQRKAFMDNGKEVLQIIGDGAKGAIVGVYDLAKDTGEGAIQFGWNIGWTIDNLNKDPQKVLDTVLEYDYQAAFQSMVDTLKDNWDTKMIHGDAYTRLHYVTYLGGSLLLLKGGKSSVSTGSKDLAKVGKVAGGTIKQSGQTVKQFIKPPVNRYTPVLEGILQDAENTINVKNTPLLKRIAEKEKSSVLFKSEKPNGGNHRDTGSFNVNIPDSSIKHSDIGDFTKNPKTGDISKMKGGGHGQSNIEFLEKNNIDYNINKVYENGVRLGNVPGHKVKAKRSGSNQSWFPESWKESDIAAAGAKIAELPEFANAENGVTIFGEYKGVRVGVIKTNGEIGTIFPDATKQP</sequence>
<protein>
    <submittedName>
        <fullName evidence="5">YqcG</fullName>
    </submittedName>
</protein>
<accession>A0A0D1LA70</accession>
<feature type="coiled-coil region" evidence="2">
    <location>
        <begin position="6"/>
        <end position="33"/>
    </location>
</feature>
<dbReference type="Pfam" id="PF04740">
    <property type="entry name" value="LXG"/>
    <property type="match status" value="1"/>
</dbReference>
<dbReference type="Proteomes" id="UP000032247">
    <property type="component" value="Unassembled WGS sequence"/>
</dbReference>
<dbReference type="AlphaFoldDB" id="A0A0D1LA70"/>
<feature type="compositionally biased region" description="Basic and acidic residues" evidence="3">
    <location>
        <begin position="471"/>
        <end position="483"/>
    </location>
</feature>
<comment type="similarity">
    <text evidence="1">In the N-terminal section; belongs to the LXG family.</text>
</comment>
<dbReference type="PROSITE" id="PS51756">
    <property type="entry name" value="LXG"/>
    <property type="match status" value="1"/>
</dbReference>
<dbReference type="InterPro" id="IPR006829">
    <property type="entry name" value="LXG_dom"/>
</dbReference>
<evidence type="ECO:0000313" key="6">
    <source>
        <dbReference type="Proteomes" id="UP000032247"/>
    </source>
</evidence>
<feature type="region of interest" description="Disordered" evidence="3">
    <location>
        <begin position="471"/>
        <end position="519"/>
    </location>
</feature>
<dbReference type="Pfam" id="PF14436">
    <property type="entry name" value="EndoU_bacteria"/>
    <property type="match status" value="1"/>
</dbReference>
<evidence type="ECO:0000256" key="1">
    <source>
        <dbReference type="ARBA" id="ARBA00034117"/>
    </source>
</evidence>
<evidence type="ECO:0000313" key="5">
    <source>
        <dbReference type="EMBL" id="KIU12756.1"/>
    </source>
</evidence>
<evidence type="ECO:0000259" key="4">
    <source>
        <dbReference type="PROSITE" id="PS51756"/>
    </source>
</evidence>
<dbReference type="InterPro" id="IPR051768">
    <property type="entry name" value="Bact_secretion_toxin"/>
</dbReference>
<dbReference type="InterPro" id="IPR029501">
    <property type="entry name" value="EndoU_bac"/>
</dbReference>
<dbReference type="PANTHER" id="PTHR34976">
    <property type="entry name" value="RIBONUCLEASE YQCG-RELATED"/>
    <property type="match status" value="1"/>
</dbReference>
<evidence type="ECO:0000256" key="3">
    <source>
        <dbReference type="SAM" id="MobiDB-lite"/>
    </source>
</evidence>
<feature type="domain" description="LXG" evidence="4">
    <location>
        <begin position="1"/>
        <end position="235"/>
    </location>
</feature>
<dbReference type="GO" id="GO:0004519">
    <property type="term" value="F:endonuclease activity"/>
    <property type="evidence" value="ECO:0007669"/>
    <property type="project" value="InterPro"/>
</dbReference>